<feature type="region of interest" description="Disordered" evidence="1">
    <location>
        <begin position="159"/>
        <end position="198"/>
    </location>
</feature>
<organism evidence="2 3">
    <name type="scientific">Pseudopithomyces chartarum</name>
    <dbReference type="NCBI Taxonomy" id="1892770"/>
    <lineage>
        <taxon>Eukaryota</taxon>
        <taxon>Fungi</taxon>
        <taxon>Dikarya</taxon>
        <taxon>Ascomycota</taxon>
        <taxon>Pezizomycotina</taxon>
        <taxon>Dothideomycetes</taxon>
        <taxon>Pleosporomycetidae</taxon>
        <taxon>Pleosporales</taxon>
        <taxon>Massarineae</taxon>
        <taxon>Didymosphaeriaceae</taxon>
        <taxon>Pseudopithomyces</taxon>
    </lineage>
</organism>
<dbReference type="Proteomes" id="UP001280581">
    <property type="component" value="Unassembled WGS sequence"/>
</dbReference>
<protein>
    <submittedName>
        <fullName evidence="2">Uncharacterized protein</fullName>
    </submittedName>
</protein>
<dbReference type="EMBL" id="WVTA01000011">
    <property type="protein sequence ID" value="KAK3203504.1"/>
    <property type="molecule type" value="Genomic_DNA"/>
</dbReference>
<feature type="region of interest" description="Disordered" evidence="1">
    <location>
        <begin position="1"/>
        <end position="145"/>
    </location>
</feature>
<dbReference type="AlphaFoldDB" id="A0AAN6LTH2"/>
<sequence length="270" mass="30972">MRPRHETAFNTAIRQDAQPPEQDDLKPKHTDGEKTEPQIPKDPQRHNSLLLRCHCRREPRPQQNITRHQAHQEYESQNPQRPLIPILRQRRLQHQWDDKSSQRIPRHRHPLCKRPPRLKPMRHSRQPRTRQHRPRDPPQDPHAKNHLPKLLTLREQKHHNDVSGAAHHRNPPRSVAIEERSYPEAEREREVHEDGGDPAHVAGGVGGELVLVPVVLEGADCDDEAEGGEEHEEGAEDDEPGAETAFGEVVFGVEGLCEGFIGGGWWLGRL</sequence>
<feature type="compositionally biased region" description="Acidic residues" evidence="1">
    <location>
        <begin position="223"/>
        <end position="241"/>
    </location>
</feature>
<feature type="compositionally biased region" description="Basic residues" evidence="1">
    <location>
        <begin position="104"/>
        <end position="133"/>
    </location>
</feature>
<comment type="caution">
    <text evidence="2">The sequence shown here is derived from an EMBL/GenBank/DDBJ whole genome shotgun (WGS) entry which is preliminary data.</text>
</comment>
<keyword evidence="3" id="KW-1185">Reference proteome</keyword>
<gene>
    <name evidence="2" type="ORF">GRF29_112g1474938</name>
</gene>
<evidence type="ECO:0000313" key="3">
    <source>
        <dbReference type="Proteomes" id="UP001280581"/>
    </source>
</evidence>
<reference evidence="2 3" key="1">
    <citation type="submission" date="2021-02" db="EMBL/GenBank/DDBJ databases">
        <title>Genome assembly of Pseudopithomyces chartarum.</title>
        <authorList>
            <person name="Jauregui R."/>
            <person name="Singh J."/>
            <person name="Voisey C."/>
        </authorList>
    </citation>
    <scope>NUCLEOTIDE SEQUENCE [LARGE SCALE GENOMIC DNA]</scope>
    <source>
        <strain evidence="2 3">AGR01</strain>
    </source>
</reference>
<feature type="region of interest" description="Disordered" evidence="1">
    <location>
        <begin position="223"/>
        <end position="242"/>
    </location>
</feature>
<feature type="compositionally biased region" description="Basic and acidic residues" evidence="1">
    <location>
        <begin position="23"/>
        <end position="36"/>
    </location>
</feature>
<feature type="compositionally biased region" description="Basic and acidic residues" evidence="1">
    <location>
        <begin position="176"/>
        <end position="197"/>
    </location>
</feature>
<evidence type="ECO:0000313" key="2">
    <source>
        <dbReference type="EMBL" id="KAK3203504.1"/>
    </source>
</evidence>
<feature type="compositionally biased region" description="Basic and acidic residues" evidence="1">
    <location>
        <begin position="134"/>
        <end position="143"/>
    </location>
</feature>
<proteinExistence type="predicted"/>
<evidence type="ECO:0000256" key="1">
    <source>
        <dbReference type="SAM" id="MobiDB-lite"/>
    </source>
</evidence>
<name>A0AAN6LTH2_9PLEO</name>
<accession>A0AAN6LTH2</accession>